<dbReference type="AlphaFoldDB" id="A0AAD9SWS5"/>
<organism evidence="1 2">
    <name type="scientific">Diplocarpon rosae</name>
    <dbReference type="NCBI Taxonomy" id="946125"/>
    <lineage>
        <taxon>Eukaryota</taxon>
        <taxon>Fungi</taxon>
        <taxon>Dikarya</taxon>
        <taxon>Ascomycota</taxon>
        <taxon>Pezizomycotina</taxon>
        <taxon>Leotiomycetes</taxon>
        <taxon>Helotiales</taxon>
        <taxon>Drepanopezizaceae</taxon>
        <taxon>Diplocarpon</taxon>
    </lineage>
</organism>
<proteinExistence type="predicted"/>
<gene>
    <name evidence="1" type="ORF">QTJ16_006407</name>
</gene>
<sequence>MAVRGRSLGFVQGRIEKMTPARPAGDAESQKMRLRGSRVFREKVCPTRETLERQRYGTFRLSNPQSLANTQLSLSLSLSLSLAPFS</sequence>
<reference evidence="1" key="1">
    <citation type="submission" date="2023-06" db="EMBL/GenBank/DDBJ databases">
        <title>Draft genome of Marssonina rosae.</title>
        <authorList>
            <person name="Cheng Q."/>
        </authorList>
    </citation>
    <scope>NUCLEOTIDE SEQUENCE</scope>
    <source>
        <strain evidence="1">R4</strain>
    </source>
</reference>
<evidence type="ECO:0000313" key="2">
    <source>
        <dbReference type="Proteomes" id="UP001285354"/>
    </source>
</evidence>
<dbReference type="EMBL" id="JAUBYV010000010">
    <property type="protein sequence ID" value="KAK2624457.1"/>
    <property type="molecule type" value="Genomic_DNA"/>
</dbReference>
<accession>A0AAD9SWS5</accession>
<comment type="caution">
    <text evidence="1">The sequence shown here is derived from an EMBL/GenBank/DDBJ whole genome shotgun (WGS) entry which is preliminary data.</text>
</comment>
<evidence type="ECO:0000313" key="1">
    <source>
        <dbReference type="EMBL" id="KAK2624457.1"/>
    </source>
</evidence>
<dbReference type="Proteomes" id="UP001285354">
    <property type="component" value="Unassembled WGS sequence"/>
</dbReference>
<keyword evidence="2" id="KW-1185">Reference proteome</keyword>
<name>A0AAD9SWS5_9HELO</name>
<protein>
    <submittedName>
        <fullName evidence="1">Uncharacterized protein</fullName>
    </submittedName>
</protein>